<name>A0ABR3Q8U7_9TREE</name>
<feature type="transmembrane region" description="Helical" evidence="6">
    <location>
        <begin position="70"/>
        <end position="93"/>
    </location>
</feature>
<feature type="domain" description="Major facilitator superfamily (MFS) profile" evidence="7">
    <location>
        <begin position="66"/>
        <end position="495"/>
    </location>
</feature>
<dbReference type="InterPro" id="IPR011701">
    <property type="entry name" value="MFS"/>
</dbReference>
<evidence type="ECO:0000256" key="6">
    <source>
        <dbReference type="SAM" id="Phobius"/>
    </source>
</evidence>
<protein>
    <recommendedName>
        <fullName evidence="7">Major facilitator superfamily (MFS) profile domain-containing protein</fullName>
    </recommendedName>
</protein>
<feature type="compositionally biased region" description="Polar residues" evidence="5">
    <location>
        <begin position="1"/>
        <end position="11"/>
    </location>
</feature>
<dbReference type="InterPro" id="IPR036259">
    <property type="entry name" value="MFS_trans_sf"/>
</dbReference>
<comment type="subcellular location">
    <subcellularLocation>
        <location evidence="1">Membrane</location>
        <topology evidence="1">Multi-pass membrane protein</topology>
    </subcellularLocation>
</comment>
<dbReference type="PANTHER" id="PTHR23502">
    <property type="entry name" value="MAJOR FACILITATOR SUPERFAMILY"/>
    <property type="match status" value="1"/>
</dbReference>
<feature type="transmembrane region" description="Helical" evidence="6">
    <location>
        <begin position="400"/>
        <end position="423"/>
    </location>
</feature>
<feature type="transmembrane region" description="Helical" evidence="6">
    <location>
        <begin position="219"/>
        <end position="242"/>
    </location>
</feature>
<keyword evidence="9" id="KW-1185">Reference proteome</keyword>
<proteinExistence type="predicted"/>
<gene>
    <name evidence="8" type="ORF">Q8F55_001870</name>
</gene>
<feature type="transmembrane region" description="Helical" evidence="6">
    <location>
        <begin position="444"/>
        <end position="461"/>
    </location>
</feature>
<evidence type="ECO:0000256" key="4">
    <source>
        <dbReference type="ARBA" id="ARBA00023136"/>
    </source>
</evidence>
<dbReference type="EMBL" id="JBBXJM010000002">
    <property type="protein sequence ID" value="KAL1410927.1"/>
    <property type="molecule type" value="Genomic_DNA"/>
</dbReference>
<dbReference type="RefSeq" id="XP_069210871.1">
    <property type="nucleotide sequence ID" value="XM_069350485.1"/>
</dbReference>
<dbReference type="Gene3D" id="1.20.1250.20">
    <property type="entry name" value="MFS general substrate transporter like domains"/>
    <property type="match status" value="1"/>
</dbReference>
<dbReference type="PROSITE" id="PS50850">
    <property type="entry name" value="MFS"/>
    <property type="match status" value="1"/>
</dbReference>
<sequence>MPPSSATTQVATPADTADEPKAVGEADAAGTRRTTVDLGHGPEDVVLVDWAPRDPQNPFNWSSPRKAATLAVALFISFLSTVMASSVGIMAHWGPEWFRTSHTGYMLSITTYLLAIAFTPLVLAPTSEMFGRNAIYQVTSVISALLFIPQALSHSLPGLLAARFFQGMVCSVGNSMVGGTVADMYAAKHRGVAMNIFSLAMFAGQAGGAIFGWVGMRAGIQWCYGIQGLWAALSCVLNALVLRETRGDVLLSRRARRLTKQTGVKHLAAPDLRPRNMWSLVSQSATRPLQYLFTEPIVAAVSLWIGFAWATIWLGTSSTLLVFGQYGWDPAWQGMALLINLVGGVLGFASNFHQEWLYQRARRKHGGRAPPEARLYWGAYGGLIFPLGMFIFAWTGQPQFHWAIPATFLALSMWGVYAMYSAVFTYLADAYETYSSSAQAAQSFVRNIFSGLFPLFARTMYERMGYPKASTTVASIGTVLAAAPILLIVYGARLRARSKVASALAKDSA</sequence>
<evidence type="ECO:0000313" key="8">
    <source>
        <dbReference type="EMBL" id="KAL1410927.1"/>
    </source>
</evidence>
<evidence type="ECO:0000256" key="3">
    <source>
        <dbReference type="ARBA" id="ARBA00022989"/>
    </source>
</evidence>
<feature type="transmembrane region" description="Helical" evidence="6">
    <location>
        <begin position="105"/>
        <end position="123"/>
    </location>
</feature>
<feature type="transmembrane region" description="Helical" evidence="6">
    <location>
        <begin position="375"/>
        <end position="394"/>
    </location>
</feature>
<dbReference type="Pfam" id="PF07690">
    <property type="entry name" value="MFS_1"/>
    <property type="match status" value="1"/>
</dbReference>
<dbReference type="SUPFAM" id="SSF103473">
    <property type="entry name" value="MFS general substrate transporter"/>
    <property type="match status" value="1"/>
</dbReference>
<dbReference type="InterPro" id="IPR020846">
    <property type="entry name" value="MFS_dom"/>
</dbReference>
<feature type="transmembrane region" description="Helical" evidence="6">
    <location>
        <begin position="473"/>
        <end position="492"/>
    </location>
</feature>
<evidence type="ECO:0000256" key="1">
    <source>
        <dbReference type="ARBA" id="ARBA00004141"/>
    </source>
</evidence>
<reference evidence="8 9" key="1">
    <citation type="submission" date="2023-08" db="EMBL/GenBank/DDBJ databases">
        <title>Annotated Genome Sequence of Vanrija albida AlHP1.</title>
        <authorList>
            <person name="Herzog R."/>
        </authorList>
    </citation>
    <scope>NUCLEOTIDE SEQUENCE [LARGE SCALE GENOMIC DNA]</scope>
    <source>
        <strain evidence="8 9">AlHP1</strain>
    </source>
</reference>
<evidence type="ECO:0000259" key="7">
    <source>
        <dbReference type="PROSITE" id="PS50850"/>
    </source>
</evidence>
<feature type="transmembrane region" description="Helical" evidence="6">
    <location>
        <begin position="135"/>
        <end position="152"/>
    </location>
</feature>
<keyword evidence="4 6" id="KW-0472">Membrane</keyword>
<evidence type="ECO:0000313" key="9">
    <source>
        <dbReference type="Proteomes" id="UP001565368"/>
    </source>
</evidence>
<evidence type="ECO:0000256" key="5">
    <source>
        <dbReference type="SAM" id="MobiDB-lite"/>
    </source>
</evidence>
<accession>A0ABR3Q8U7</accession>
<dbReference type="Proteomes" id="UP001565368">
    <property type="component" value="Unassembled WGS sequence"/>
</dbReference>
<feature type="region of interest" description="Disordered" evidence="5">
    <location>
        <begin position="1"/>
        <end position="35"/>
    </location>
</feature>
<comment type="caution">
    <text evidence="8">The sequence shown here is derived from an EMBL/GenBank/DDBJ whole genome shotgun (WGS) entry which is preliminary data.</text>
</comment>
<keyword evidence="2 6" id="KW-0812">Transmembrane</keyword>
<keyword evidence="3 6" id="KW-1133">Transmembrane helix</keyword>
<feature type="transmembrane region" description="Helical" evidence="6">
    <location>
        <begin position="297"/>
        <end position="315"/>
    </location>
</feature>
<dbReference type="PANTHER" id="PTHR23502:SF134">
    <property type="entry name" value="MAJOR FACILITATOR SUPERFAMILY (MFS) PROFILE DOMAIN-CONTAINING PROTEIN-RELATED"/>
    <property type="match status" value="1"/>
</dbReference>
<feature type="transmembrane region" description="Helical" evidence="6">
    <location>
        <begin position="192"/>
        <end position="213"/>
    </location>
</feature>
<evidence type="ECO:0000256" key="2">
    <source>
        <dbReference type="ARBA" id="ARBA00022692"/>
    </source>
</evidence>
<feature type="transmembrane region" description="Helical" evidence="6">
    <location>
        <begin position="335"/>
        <end position="354"/>
    </location>
</feature>
<dbReference type="GeneID" id="95982913"/>
<organism evidence="8 9">
    <name type="scientific">Vanrija albida</name>
    <dbReference type="NCBI Taxonomy" id="181172"/>
    <lineage>
        <taxon>Eukaryota</taxon>
        <taxon>Fungi</taxon>
        <taxon>Dikarya</taxon>
        <taxon>Basidiomycota</taxon>
        <taxon>Agaricomycotina</taxon>
        <taxon>Tremellomycetes</taxon>
        <taxon>Trichosporonales</taxon>
        <taxon>Trichosporonaceae</taxon>
        <taxon>Vanrija</taxon>
    </lineage>
</organism>